<evidence type="ECO:0000313" key="2">
    <source>
        <dbReference type="Proteomes" id="UP000095282"/>
    </source>
</evidence>
<keyword evidence="2" id="KW-1185">Reference proteome</keyword>
<dbReference type="AlphaFoldDB" id="A0A1I7T146"/>
<dbReference type="WBParaSite" id="Csp11.Scaffold458.g1401.t3">
    <property type="protein sequence ID" value="Csp11.Scaffold458.g1401.t3"/>
    <property type="gene ID" value="Csp11.Scaffold458.g1401"/>
</dbReference>
<dbReference type="STRING" id="1561998.A0A1I7T146"/>
<evidence type="ECO:0000256" key="1">
    <source>
        <dbReference type="SAM" id="MobiDB-lite"/>
    </source>
</evidence>
<feature type="region of interest" description="Disordered" evidence="1">
    <location>
        <begin position="1"/>
        <end position="35"/>
    </location>
</feature>
<feature type="compositionally biased region" description="Polar residues" evidence="1">
    <location>
        <begin position="77"/>
        <end position="88"/>
    </location>
</feature>
<feature type="compositionally biased region" description="Basic and acidic residues" evidence="1">
    <location>
        <begin position="18"/>
        <end position="30"/>
    </location>
</feature>
<protein>
    <submittedName>
        <fullName evidence="3">DNA replication ATP-dependent helicase/nuclease DNA2</fullName>
    </submittedName>
</protein>
<organism evidence="2 3">
    <name type="scientific">Caenorhabditis tropicalis</name>
    <dbReference type="NCBI Taxonomy" id="1561998"/>
    <lineage>
        <taxon>Eukaryota</taxon>
        <taxon>Metazoa</taxon>
        <taxon>Ecdysozoa</taxon>
        <taxon>Nematoda</taxon>
        <taxon>Chromadorea</taxon>
        <taxon>Rhabditida</taxon>
        <taxon>Rhabditina</taxon>
        <taxon>Rhabditomorpha</taxon>
        <taxon>Rhabditoidea</taxon>
        <taxon>Rhabditidae</taxon>
        <taxon>Peloderinae</taxon>
        <taxon>Caenorhabditis</taxon>
    </lineage>
</organism>
<evidence type="ECO:0000313" key="3">
    <source>
        <dbReference type="WBParaSite" id="Csp11.Scaffold458.g1401.t3"/>
    </source>
</evidence>
<feature type="region of interest" description="Disordered" evidence="1">
    <location>
        <begin position="66"/>
        <end position="88"/>
    </location>
</feature>
<proteinExistence type="predicted"/>
<sequence>MASRKRHISEENTPISDNTKRVKNDHKENTVDGDSDDSFENFCTSAVKVSPIKKFSPRSRSKRILLEETDDDDSFDSPVTSSKPGTDQKQTYFKRKWRGRFPLSFRYRKCTLFNG</sequence>
<name>A0A1I7T146_9PELO</name>
<dbReference type="Proteomes" id="UP000095282">
    <property type="component" value="Unplaced"/>
</dbReference>
<reference evidence="3" key="1">
    <citation type="submission" date="2016-11" db="UniProtKB">
        <authorList>
            <consortium name="WormBaseParasite"/>
        </authorList>
    </citation>
    <scope>IDENTIFICATION</scope>
</reference>
<accession>A0A1I7T146</accession>